<organism evidence="1">
    <name type="scientific">Lygus hesperus</name>
    <name type="common">Western plant bug</name>
    <dbReference type="NCBI Taxonomy" id="30085"/>
    <lineage>
        <taxon>Eukaryota</taxon>
        <taxon>Metazoa</taxon>
        <taxon>Ecdysozoa</taxon>
        <taxon>Arthropoda</taxon>
        <taxon>Hexapoda</taxon>
        <taxon>Insecta</taxon>
        <taxon>Pterygota</taxon>
        <taxon>Neoptera</taxon>
        <taxon>Paraneoptera</taxon>
        <taxon>Hemiptera</taxon>
        <taxon>Heteroptera</taxon>
        <taxon>Panheteroptera</taxon>
        <taxon>Cimicomorpha</taxon>
        <taxon>Miridae</taxon>
        <taxon>Mirini</taxon>
        <taxon>Lygus</taxon>
    </lineage>
</organism>
<gene>
    <name evidence="1" type="ORF">g.95380</name>
</gene>
<feature type="non-terminal residue" evidence="1">
    <location>
        <position position="129"/>
    </location>
</feature>
<protein>
    <submittedName>
        <fullName evidence="1">Uncharacterized protein</fullName>
    </submittedName>
</protein>
<dbReference type="AlphaFoldDB" id="A0A146KQS1"/>
<accession>A0A146KQS1</accession>
<name>A0A146KQS1_LYGHE</name>
<evidence type="ECO:0000313" key="1">
    <source>
        <dbReference type="EMBL" id="JAP98747.1"/>
    </source>
</evidence>
<reference evidence="1" key="1">
    <citation type="journal article" date="2016" name="Gigascience">
        <title>De novo construction of an expanded transcriptome assembly for the western tarnished plant bug, Lygus hesperus.</title>
        <authorList>
            <person name="Tassone E.E."/>
            <person name="Geib S.M."/>
            <person name="Hall B."/>
            <person name="Fabrick J.A."/>
            <person name="Brent C.S."/>
            <person name="Hull J.J."/>
        </authorList>
    </citation>
    <scope>NUCLEOTIDE SEQUENCE</scope>
</reference>
<proteinExistence type="predicted"/>
<dbReference type="EMBL" id="GDHC01019881">
    <property type="protein sequence ID" value="JAP98747.1"/>
    <property type="molecule type" value="Transcribed_RNA"/>
</dbReference>
<sequence>MFCTAFITPSRPRVDDLFWVLVWQRITCVHPALILPPVKKQRIDRNEEGKNIVTMKERKVMTMLYNYVCLAVSRFTPHCSHVMALLGCSICTVEEIFLLPKWTYMHKNPNTSYHMHFASPPLRLFFLCM</sequence>